<dbReference type="PRINTS" id="PR00463">
    <property type="entry name" value="EP450I"/>
</dbReference>
<keyword evidence="6 7" id="KW-0349">Heme</keyword>
<dbReference type="InterPro" id="IPR017972">
    <property type="entry name" value="Cyt_P450_CS"/>
</dbReference>
<keyword evidence="3 6" id="KW-0479">Metal-binding</keyword>
<accession>A0A8H6P816</accession>
<dbReference type="GO" id="GO:0020037">
    <property type="term" value="F:heme binding"/>
    <property type="evidence" value="ECO:0007669"/>
    <property type="project" value="InterPro"/>
</dbReference>
<organism evidence="8 10">
    <name type="scientific">Aspergillus hiratsukae</name>
    <dbReference type="NCBI Taxonomy" id="1194566"/>
    <lineage>
        <taxon>Eukaryota</taxon>
        <taxon>Fungi</taxon>
        <taxon>Dikarya</taxon>
        <taxon>Ascomycota</taxon>
        <taxon>Pezizomycotina</taxon>
        <taxon>Eurotiomycetes</taxon>
        <taxon>Eurotiomycetidae</taxon>
        <taxon>Eurotiales</taxon>
        <taxon>Aspergillaceae</taxon>
        <taxon>Aspergillus</taxon>
        <taxon>Aspergillus subgen. Fumigati</taxon>
    </lineage>
</organism>
<dbReference type="Proteomes" id="UP000662466">
    <property type="component" value="Unassembled WGS sequence"/>
</dbReference>
<proteinExistence type="inferred from homology"/>
<dbReference type="CDD" id="cd11070">
    <property type="entry name" value="CYP56-like"/>
    <property type="match status" value="1"/>
</dbReference>
<keyword evidence="4 7" id="KW-0560">Oxidoreductase</keyword>
<dbReference type="GO" id="GO:0044283">
    <property type="term" value="P:small molecule biosynthetic process"/>
    <property type="evidence" value="ECO:0007669"/>
    <property type="project" value="UniProtKB-ARBA"/>
</dbReference>
<keyword evidence="7" id="KW-0503">Monooxygenase</keyword>
<dbReference type="AlphaFoldDB" id="A0A8H6P816"/>
<evidence type="ECO:0000256" key="4">
    <source>
        <dbReference type="ARBA" id="ARBA00023002"/>
    </source>
</evidence>
<keyword evidence="10" id="KW-1185">Reference proteome</keyword>
<comment type="caution">
    <text evidence="8">The sequence shown here is derived from an EMBL/GenBank/DDBJ whole genome shotgun (WGS) entry which is preliminary data.</text>
</comment>
<dbReference type="GO" id="GO:0005506">
    <property type="term" value="F:iron ion binding"/>
    <property type="evidence" value="ECO:0007669"/>
    <property type="project" value="InterPro"/>
</dbReference>
<evidence type="ECO:0000256" key="5">
    <source>
        <dbReference type="ARBA" id="ARBA00023004"/>
    </source>
</evidence>
<dbReference type="GO" id="GO:0004497">
    <property type="term" value="F:monooxygenase activity"/>
    <property type="evidence" value="ECO:0007669"/>
    <property type="project" value="UniProtKB-KW"/>
</dbReference>
<dbReference type="InterPro" id="IPR036396">
    <property type="entry name" value="Cyt_P450_sf"/>
</dbReference>
<evidence type="ECO:0000256" key="3">
    <source>
        <dbReference type="ARBA" id="ARBA00022723"/>
    </source>
</evidence>
<sequence length="576" mass="65459">MNMNVATIICWSALLAIASRYAIWYISTFRKALRIEASTLLPSVRIYTPRYSPLIYVISPYIAPLFKYLPFGWGKWMRYAVRDGTWQHKGTLPRKELGSDVYWLLGPGGPQLWVGDADLISEITHRWKDFPKPVMYYTQLQLFGENVLTAEGPLWQFHRKITVRSFNPKNNSLVFTESQEQAKGMVLSWSKESRPASAITVDDLETSVTKLALHIISAAGFGHQMQWHGQETPKVTFAESLKTFVDEIWLLMILPAWFLKFSPSAHLRRVHKAPDIFANHVQQAINETRSENNTQRKNDLLSNMINSDGISHGSDKGGLSDPEITSNVFIFTLAGHETTATTIQTALVLLAVHPELQQWIHEELDVIYGGKPEGEGLVYESDYPKMRRVMALMLETLRLFPSISGIPKWTSDNHQAAQYNGQPFDIPPDTSIVLDVVAVHRNPRYWGEDAHVFRPSRWLMDETYEPPTNSVSHSKHHANMLCPRKGAFIVFSDGHRDCLGKGFAQAEFCAVIATLLKDCSIELVPPQGSARSDAVWSALCQNAWKALDDRRNMTSFKMYGKVPVRFVPRGSEWRRR</sequence>
<evidence type="ECO:0000256" key="7">
    <source>
        <dbReference type="RuleBase" id="RU000461"/>
    </source>
</evidence>
<dbReference type="Pfam" id="PF00067">
    <property type="entry name" value="p450"/>
    <property type="match status" value="1"/>
</dbReference>
<comment type="cofactor">
    <cofactor evidence="1 6">
        <name>heme</name>
        <dbReference type="ChEBI" id="CHEBI:30413"/>
    </cofactor>
</comment>
<evidence type="ECO:0000313" key="10">
    <source>
        <dbReference type="Proteomes" id="UP000630445"/>
    </source>
</evidence>
<gene>
    <name evidence="8" type="ORF">CNMCM5793_009091</name>
    <name evidence="9" type="ORF">CNMCM6106_000202</name>
</gene>
<evidence type="ECO:0000313" key="8">
    <source>
        <dbReference type="EMBL" id="KAF7121620.1"/>
    </source>
</evidence>
<dbReference type="EMBL" id="JACBAF010002214">
    <property type="protein sequence ID" value="KAF7163214.1"/>
    <property type="molecule type" value="Genomic_DNA"/>
</dbReference>
<evidence type="ECO:0000313" key="9">
    <source>
        <dbReference type="EMBL" id="KAF7163214.1"/>
    </source>
</evidence>
<comment type="similarity">
    <text evidence="2 7">Belongs to the cytochrome P450 family.</text>
</comment>
<evidence type="ECO:0000256" key="1">
    <source>
        <dbReference type="ARBA" id="ARBA00001971"/>
    </source>
</evidence>
<dbReference type="Gene3D" id="1.10.630.10">
    <property type="entry name" value="Cytochrome P450"/>
    <property type="match status" value="1"/>
</dbReference>
<dbReference type="EMBL" id="JACBAD010002044">
    <property type="protein sequence ID" value="KAF7121620.1"/>
    <property type="molecule type" value="Genomic_DNA"/>
</dbReference>
<evidence type="ECO:0000256" key="6">
    <source>
        <dbReference type="PIRSR" id="PIRSR602401-1"/>
    </source>
</evidence>
<evidence type="ECO:0000256" key="2">
    <source>
        <dbReference type="ARBA" id="ARBA00010617"/>
    </source>
</evidence>
<name>A0A8H6P816_9EURO</name>
<dbReference type="Proteomes" id="UP000630445">
    <property type="component" value="Unassembled WGS sequence"/>
</dbReference>
<evidence type="ECO:0008006" key="11">
    <source>
        <dbReference type="Google" id="ProtNLM"/>
    </source>
</evidence>
<dbReference type="SUPFAM" id="SSF48264">
    <property type="entry name" value="Cytochrome P450"/>
    <property type="match status" value="1"/>
</dbReference>
<protein>
    <recommendedName>
        <fullName evidence="11">Cytochrome P450</fullName>
    </recommendedName>
</protein>
<dbReference type="InterPro" id="IPR050121">
    <property type="entry name" value="Cytochrome_P450_monoxygenase"/>
</dbReference>
<dbReference type="InterPro" id="IPR001128">
    <property type="entry name" value="Cyt_P450"/>
</dbReference>
<reference evidence="8" key="1">
    <citation type="submission" date="2020-06" db="EMBL/GenBank/DDBJ databases">
        <title>Draft genome sequences of strains closely related to Aspergillus parafelis and Aspergillus hiratsukae.</title>
        <authorList>
            <person name="Dos Santos R.A.C."/>
            <person name="Rivero-Menendez O."/>
            <person name="Steenwyk J.L."/>
            <person name="Mead M.E."/>
            <person name="Goldman G.H."/>
            <person name="Alastruey-Izquierdo A."/>
            <person name="Rokas A."/>
        </authorList>
    </citation>
    <scope>NUCLEOTIDE SEQUENCE</scope>
    <source>
        <strain evidence="8">CNM-CM5793</strain>
        <strain evidence="9">CNM-CM6106</strain>
    </source>
</reference>
<feature type="binding site" description="axial binding residue" evidence="6">
    <location>
        <position position="498"/>
    </location>
    <ligand>
        <name>heme</name>
        <dbReference type="ChEBI" id="CHEBI:30413"/>
    </ligand>
    <ligandPart>
        <name>Fe</name>
        <dbReference type="ChEBI" id="CHEBI:18248"/>
    </ligandPart>
</feature>
<dbReference type="OrthoDB" id="4395313at2759"/>
<dbReference type="PROSITE" id="PS00086">
    <property type="entry name" value="CYTOCHROME_P450"/>
    <property type="match status" value="1"/>
</dbReference>
<dbReference type="GO" id="GO:0016705">
    <property type="term" value="F:oxidoreductase activity, acting on paired donors, with incorporation or reduction of molecular oxygen"/>
    <property type="evidence" value="ECO:0007669"/>
    <property type="project" value="InterPro"/>
</dbReference>
<keyword evidence="5 6" id="KW-0408">Iron</keyword>
<dbReference type="PANTHER" id="PTHR24305">
    <property type="entry name" value="CYTOCHROME P450"/>
    <property type="match status" value="1"/>
</dbReference>
<dbReference type="PRINTS" id="PR00385">
    <property type="entry name" value="P450"/>
</dbReference>
<dbReference type="PANTHER" id="PTHR24305:SF166">
    <property type="entry name" value="CYTOCHROME P450 12A4, MITOCHONDRIAL-RELATED"/>
    <property type="match status" value="1"/>
</dbReference>
<dbReference type="InterPro" id="IPR002401">
    <property type="entry name" value="Cyt_P450_E_grp-I"/>
</dbReference>